<feature type="binding site" evidence="4">
    <location>
        <position position="329"/>
    </location>
    <ligand>
        <name>substrate</name>
    </ligand>
</feature>
<dbReference type="PRINTS" id="PR00992">
    <property type="entry name" value="ALARACEMASE"/>
</dbReference>
<evidence type="ECO:0000313" key="7">
    <source>
        <dbReference type="Proteomes" id="UP000239290"/>
    </source>
</evidence>
<dbReference type="GO" id="GO:0030170">
    <property type="term" value="F:pyridoxal phosphate binding"/>
    <property type="evidence" value="ECO:0007669"/>
    <property type="project" value="TreeGrafter"/>
</dbReference>
<dbReference type="Pfam" id="PF00842">
    <property type="entry name" value="Ala_racemase_C"/>
    <property type="match status" value="1"/>
</dbReference>
<evidence type="ECO:0000256" key="4">
    <source>
        <dbReference type="PIRSR" id="PIRSR600821-52"/>
    </source>
</evidence>
<evidence type="ECO:0000256" key="1">
    <source>
        <dbReference type="ARBA" id="ARBA00001933"/>
    </source>
</evidence>
<accession>A0A2S8J6T0</accession>
<dbReference type="InterPro" id="IPR009006">
    <property type="entry name" value="Ala_racemase/Decarboxylase_C"/>
</dbReference>
<dbReference type="SUPFAM" id="SSF51419">
    <property type="entry name" value="PLP-binding barrel"/>
    <property type="match status" value="1"/>
</dbReference>
<dbReference type="GO" id="GO:0008784">
    <property type="term" value="F:alanine racemase activity"/>
    <property type="evidence" value="ECO:0007669"/>
    <property type="project" value="InterPro"/>
</dbReference>
<organism evidence="6 7">
    <name type="scientific">Rhodococcus opacus</name>
    <name type="common">Nocardia opaca</name>
    <dbReference type="NCBI Taxonomy" id="37919"/>
    <lineage>
        <taxon>Bacteria</taxon>
        <taxon>Bacillati</taxon>
        <taxon>Actinomycetota</taxon>
        <taxon>Actinomycetes</taxon>
        <taxon>Mycobacteriales</taxon>
        <taxon>Nocardiaceae</taxon>
        <taxon>Rhodococcus</taxon>
    </lineage>
</organism>
<dbReference type="PANTHER" id="PTHR30511">
    <property type="entry name" value="ALANINE RACEMASE"/>
    <property type="match status" value="1"/>
</dbReference>
<feature type="domain" description="Alanine racemase C-terminal" evidence="5">
    <location>
        <begin position="260"/>
        <end position="388"/>
    </location>
</feature>
<dbReference type="RefSeq" id="WP_105417671.1">
    <property type="nucleotide sequence ID" value="NZ_PUIO01000028.1"/>
</dbReference>
<dbReference type="Gene3D" id="2.40.37.10">
    <property type="entry name" value="Lyase, Ornithine Decarboxylase, Chain A, domain 1"/>
    <property type="match status" value="1"/>
</dbReference>
<dbReference type="Pfam" id="PF01168">
    <property type="entry name" value="Ala_racemase_N"/>
    <property type="match status" value="1"/>
</dbReference>
<dbReference type="AlphaFoldDB" id="A0A2S8J6T0"/>
<comment type="caution">
    <text evidence="6">The sequence shown here is derived from an EMBL/GenBank/DDBJ whole genome shotgun (WGS) entry which is preliminary data.</text>
</comment>
<dbReference type="GO" id="GO:0005829">
    <property type="term" value="C:cytosol"/>
    <property type="evidence" value="ECO:0007669"/>
    <property type="project" value="TreeGrafter"/>
</dbReference>
<dbReference type="Proteomes" id="UP000239290">
    <property type="component" value="Unassembled WGS sequence"/>
</dbReference>
<dbReference type="NCBIfam" id="TIGR00492">
    <property type="entry name" value="alr"/>
    <property type="match status" value="1"/>
</dbReference>
<name>A0A2S8J6T0_RHOOP</name>
<dbReference type="InterPro" id="IPR011079">
    <property type="entry name" value="Ala_racemase_C"/>
</dbReference>
<dbReference type="PANTHER" id="PTHR30511:SF0">
    <property type="entry name" value="ALANINE RACEMASE, CATABOLIC-RELATED"/>
    <property type="match status" value="1"/>
</dbReference>
<reference evidence="7" key="1">
    <citation type="submission" date="2018-02" db="EMBL/GenBank/DDBJ databases">
        <title>Draft genome sequencing of Rhodococcus opacus KU647198.</title>
        <authorList>
            <person name="Zheng B.-X."/>
        </authorList>
    </citation>
    <scope>NUCLEOTIDE SEQUENCE [LARGE SCALE GENOMIC DNA]</scope>
    <source>
        <strain evidence="7">04-OD7</strain>
    </source>
</reference>
<dbReference type="GO" id="GO:0030632">
    <property type="term" value="P:D-alanine biosynthetic process"/>
    <property type="evidence" value="ECO:0007669"/>
    <property type="project" value="TreeGrafter"/>
</dbReference>
<gene>
    <name evidence="6" type="primary">alr</name>
    <name evidence="6" type="ORF">C5613_22205</name>
</gene>
<dbReference type="EMBL" id="PUIO01000028">
    <property type="protein sequence ID" value="PQP22781.1"/>
    <property type="molecule type" value="Genomic_DNA"/>
</dbReference>
<dbReference type="SUPFAM" id="SSF50621">
    <property type="entry name" value="Alanine racemase C-terminal domain-like"/>
    <property type="match status" value="1"/>
</dbReference>
<evidence type="ECO:0000313" key="6">
    <source>
        <dbReference type="EMBL" id="PQP22781.1"/>
    </source>
</evidence>
<dbReference type="InterPro" id="IPR029066">
    <property type="entry name" value="PLP-binding_barrel"/>
</dbReference>
<evidence type="ECO:0000256" key="2">
    <source>
        <dbReference type="ARBA" id="ARBA00022898"/>
    </source>
</evidence>
<feature type="binding site" evidence="4">
    <location>
        <position position="152"/>
    </location>
    <ligand>
        <name>substrate</name>
    </ligand>
</feature>
<protein>
    <submittedName>
        <fullName evidence="6">Alanine racemase</fullName>
    </submittedName>
</protein>
<dbReference type="Gene3D" id="3.20.20.10">
    <property type="entry name" value="Alanine racemase"/>
    <property type="match status" value="1"/>
</dbReference>
<keyword evidence="3" id="KW-0413">Isomerase</keyword>
<evidence type="ECO:0000259" key="5">
    <source>
        <dbReference type="SMART" id="SM01005"/>
    </source>
</evidence>
<comment type="cofactor">
    <cofactor evidence="1">
        <name>pyridoxal 5'-phosphate</name>
        <dbReference type="ChEBI" id="CHEBI:597326"/>
    </cofactor>
</comment>
<proteinExistence type="predicted"/>
<sequence length="397" mass="41070">MSAFHSGADFVPNAAPLEGRRPAIEACVDLDAVSRNTKALTARAGTASLMAVVEANAYGHGAVPVAVTALAAGARELGVRTIAEGCALRRAGIGAPILAFAPVRGYGEDCLDAGIRTGIAVTVESADQVAAVRAAARCGTTATVQVAVDCGRAPQRVPHWADLIRSLRAAQSEGTVHVRGIYSSTGDDTNADSVVDRDRDHFLEYMRFARAAGVTFESAHLAGAQALRRSDLRFDMVRADLGLYGVAPTGSALGAELVPALTLSAEVALVKKIAAGDGVSYGFRWVAERDCSIALLPVGYADGIPRALGGRMSVLLGGRWRPQVGRVCMDQILVYLGTNNDVAEGDRAVLFGGTAGGTAGAQEWAHALGTTPDEILGGLRGRIEWRYVGGAPGIPGA</sequence>
<keyword evidence="2" id="KW-0663">Pyridoxal phosphate</keyword>
<evidence type="ECO:0000256" key="3">
    <source>
        <dbReference type="ARBA" id="ARBA00023235"/>
    </source>
</evidence>
<dbReference type="GO" id="GO:0009252">
    <property type="term" value="P:peptidoglycan biosynthetic process"/>
    <property type="evidence" value="ECO:0007669"/>
    <property type="project" value="TreeGrafter"/>
</dbReference>
<dbReference type="SMART" id="SM01005">
    <property type="entry name" value="Ala_racemase_C"/>
    <property type="match status" value="1"/>
</dbReference>
<dbReference type="InterPro" id="IPR000821">
    <property type="entry name" value="Ala_racemase"/>
</dbReference>
<dbReference type="InterPro" id="IPR001608">
    <property type="entry name" value="Ala_racemase_N"/>
</dbReference>
<dbReference type="CDD" id="cd00430">
    <property type="entry name" value="PLPDE_III_AR"/>
    <property type="match status" value="1"/>
</dbReference>